<reference evidence="2 3" key="1">
    <citation type="submission" date="2018-06" db="EMBL/GenBank/DDBJ databases">
        <authorList>
            <consortium name="Pathogen Informatics"/>
            <person name="Doyle S."/>
        </authorList>
    </citation>
    <scope>NUCLEOTIDE SEQUENCE [LARGE SCALE GENOMIC DNA]</scope>
    <source>
        <strain evidence="2 3">NCTC11801</strain>
    </source>
</reference>
<sequence>MKKTLLARIFIMVVILTGFSIAAQATSNTVLTEIAMHNKVTYEYVLQNTDGNDADIEFERETKEFNSSQLRSIVNDKRFSGRQFRIDER</sequence>
<organism evidence="2 3">
    <name type="scientific">Providencia rettgeri</name>
    <dbReference type="NCBI Taxonomy" id="587"/>
    <lineage>
        <taxon>Bacteria</taxon>
        <taxon>Pseudomonadati</taxon>
        <taxon>Pseudomonadota</taxon>
        <taxon>Gammaproteobacteria</taxon>
        <taxon>Enterobacterales</taxon>
        <taxon>Morganellaceae</taxon>
        <taxon>Providencia</taxon>
    </lineage>
</organism>
<evidence type="ECO:0000313" key="3">
    <source>
        <dbReference type="Proteomes" id="UP000254208"/>
    </source>
</evidence>
<feature type="signal peptide" evidence="1">
    <location>
        <begin position="1"/>
        <end position="25"/>
    </location>
</feature>
<proteinExistence type="predicted"/>
<dbReference type="RefSeq" id="WP_115167422.1">
    <property type="nucleotide sequence ID" value="NZ_ABEXOC020000007.1"/>
</dbReference>
<name>A0A379FTY6_PRORE</name>
<keyword evidence="1" id="KW-0732">Signal</keyword>
<feature type="chain" id="PRO_5016961967" evidence="1">
    <location>
        <begin position="26"/>
        <end position="89"/>
    </location>
</feature>
<dbReference type="EMBL" id="UGTZ01000001">
    <property type="protein sequence ID" value="SUC31833.1"/>
    <property type="molecule type" value="Genomic_DNA"/>
</dbReference>
<evidence type="ECO:0000256" key="1">
    <source>
        <dbReference type="SAM" id="SignalP"/>
    </source>
</evidence>
<evidence type="ECO:0000313" key="2">
    <source>
        <dbReference type="EMBL" id="SUC31833.1"/>
    </source>
</evidence>
<dbReference type="AlphaFoldDB" id="A0A379FTY6"/>
<accession>A0A379FTY6</accession>
<protein>
    <submittedName>
        <fullName evidence="2">Uncharacterized protein</fullName>
    </submittedName>
</protein>
<gene>
    <name evidence="2" type="ORF">NCTC11801_02800</name>
</gene>
<dbReference type="GeneID" id="93673616"/>
<dbReference type="Proteomes" id="UP000254208">
    <property type="component" value="Unassembled WGS sequence"/>
</dbReference>